<dbReference type="EMBL" id="ML208282">
    <property type="protein sequence ID" value="TFK72738.1"/>
    <property type="molecule type" value="Genomic_DNA"/>
</dbReference>
<protein>
    <submittedName>
        <fullName evidence="1">Uncharacterized protein</fullName>
    </submittedName>
</protein>
<evidence type="ECO:0000313" key="2">
    <source>
        <dbReference type="Proteomes" id="UP000308600"/>
    </source>
</evidence>
<evidence type="ECO:0000313" key="1">
    <source>
        <dbReference type="EMBL" id="TFK72738.1"/>
    </source>
</evidence>
<sequence length="79" mass="8961">MPCKVLPIEVWDEISFYACLDNGYTGRSLSMVSKAIRAASAPYKLQSISLKRAKYIFPFAQLLKDTPAQLRRVRHLSLS</sequence>
<keyword evidence="2" id="KW-1185">Reference proteome</keyword>
<gene>
    <name evidence="1" type="ORF">BDN72DRAFT_762880</name>
</gene>
<accession>A0ACD3B3X9</accession>
<reference evidence="1 2" key="1">
    <citation type="journal article" date="2019" name="Nat. Ecol. Evol.">
        <title>Megaphylogeny resolves global patterns of mushroom evolution.</title>
        <authorList>
            <person name="Varga T."/>
            <person name="Krizsan K."/>
            <person name="Foldi C."/>
            <person name="Dima B."/>
            <person name="Sanchez-Garcia M."/>
            <person name="Sanchez-Ramirez S."/>
            <person name="Szollosi G.J."/>
            <person name="Szarkandi J.G."/>
            <person name="Papp V."/>
            <person name="Albert L."/>
            <person name="Andreopoulos W."/>
            <person name="Angelini C."/>
            <person name="Antonin V."/>
            <person name="Barry K.W."/>
            <person name="Bougher N.L."/>
            <person name="Buchanan P."/>
            <person name="Buyck B."/>
            <person name="Bense V."/>
            <person name="Catcheside P."/>
            <person name="Chovatia M."/>
            <person name="Cooper J."/>
            <person name="Damon W."/>
            <person name="Desjardin D."/>
            <person name="Finy P."/>
            <person name="Geml J."/>
            <person name="Haridas S."/>
            <person name="Hughes K."/>
            <person name="Justo A."/>
            <person name="Karasinski D."/>
            <person name="Kautmanova I."/>
            <person name="Kiss B."/>
            <person name="Kocsube S."/>
            <person name="Kotiranta H."/>
            <person name="LaButti K.M."/>
            <person name="Lechner B.E."/>
            <person name="Liimatainen K."/>
            <person name="Lipzen A."/>
            <person name="Lukacs Z."/>
            <person name="Mihaltcheva S."/>
            <person name="Morgado L.N."/>
            <person name="Niskanen T."/>
            <person name="Noordeloos M.E."/>
            <person name="Ohm R.A."/>
            <person name="Ortiz-Santana B."/>
            <person name="Ovrebo C."/>
            <person name="Racz N."/>
            <person name="Riley R."/>
            <person name="Savchenko A."/>
            <person name="Shiryaev A."/>
            <person name="Soop K."/>
            <person name="Spirin V."/>
            <person name="Szebenyi C."/>
            <person name="Tomsovsky M."/>
            <person name="Tulloss R.E."/>
            <person name="Uehling J."/>
            <person name="Grigoriev I.V."/>
            <person name="Vagvolgyi C."/>
            <person name="Papp T."/>
            <person name="Martin F.M."/>
            <person name="Miettinen O."/>
            <person name="Hibbett D.S."/>
            <person name="Nagy L.G."/>
        </authorList>
    </citation>
    <scope>NUCLEOTIDE SEQUENCE [LARGE SCALE GENOMIC DNA]</scope>
    <source>
        <strain evidence="1 2">NL-1719</strain>
    </source>
</reference>
<organism evidence="1 2">
    <name type="scientific">Pluteus cervinus</name>
    <dbReference type="NCBI Taxonomy" id="181527"/>
    <lineage>
        <taxon>Eukaryota</taxon>
        <taxon>Fungi</taxon>
        <taxon>Dikarya</taxon>
        <taxon>Basidiomycota</taxon>
        <taxon>Agaricomycotina</taxon>
        <taxon>Agaricomycetes</taxon>
        <taxon>Agaricomycetidae</taxon>
        <taxon>Agaricales</taxon>
        <taxon>Pluteineae</taxon>
        <taxon>Pluteaceae</taxon>
        <taxon>Pluteus</taxon>
    </lineage>
</organism>
<name>A0ACD3B3X9_9AGAR</name>
<proteinExistence type="predicted"/>
<feature type="non-terminal residue" evidence="1">
    <location>
        <position position="79"/>
    </location>
</feature>
<dbReference type="Proteomes" id="UP000308600">
    <property type="component" value="Unassembled WGS sequence"/>
</dbReference>